<accession>A0A4Z2FFU8</accession>
<gene>
    <name evidence="2" type="ORF">EYF80_049800</name>
</gene>
<dbReference type="Proteomes" id="UP000314294">
    <property type="component" value="Unassembled WGS sequence"/>
</dbReference>
<name>A0A4Z2FFU8_9TELE</name>
<keyword evidence="1" id="KW-0732">Signal</keyword>
<evidence type="ECO:0000256" key="1">
    <source>
        <dbReference type="SAM" id="SignalP"/>
    </source>
</evidence>
<dbReference type="AlphaFoldDB" id="A0A4Z2FFU8"/>
<sequence length="92" mass="9705">MSQNATGELILFFLSLCPGVDPLEMKPGCFLLCGPACHVISVPVVSGHRILPVLFLSHISIATPSGGRHAPLVLVRDQVSGSEGIRLRFGGL</sequence>
<reference evidence="2 3" key="1">
    <citation type="submission" date="2019-03" db="EMBL/GenBank/DDBJ databases">
        <title>First draft genome of Liparis tanakae, snailfish: a comprehensive survey of snailfish specific genes.</title>
        <authorList>
            <person name="Kim W."/>
            <person name="Song I."/>
            <person name="Jeong J.-H."/>
            <person name="Kim D."/>
            <person name="Kim S."/>
            <person name="Ryu S."/>
            <person name="Song J.Y."/>
            <person name="Lee S.K."/>
        </authorList>
    </citation>
    <scope>NUCLEOTIDE SEQUENCE [LARGE SCALE GENOMIC DNA]</scope>
    <source>
        <tissue evidence="2">Muscle</tissue>
    </source>
</reference>
<evidence type="ECO:0000313" key="2">
    <source>
        <dbReference type="EMBL" id="TNN40038.1"/>
    </source>
</evidence>
<keyword evidence="3" id="KW-1185">Reference proteome</keyword>
<feature type="signal peptide" evidence="1">
    <location>
        <begin position="1"/>
        <end position="22"/>
    </location>
</feature>
<protein>
    <recommendedName>
        <fullName evidence="4">Secreted protein</fullName>
    </recommendedName>
</protein>
<feature type="chain" id="PRO_5021232159" description="Secreted protein" evidence="1">
    <location>
        <begin position="23"/>
        <end position="92"/>
    </location>
</feature>
<comment type="caution">
    <text evidence="2">The sequence shown here is derived from an EMBL/GenBank/DDBJ whole genome shotgun (WGS) entry which is preliminary data.</text>
</comment>
<proteinExistence type="predicted"/>
<evidence type="ECO:0000313" key="3">
    <source>
        <dbReference type="Proteomes" id="UP000314294"/>
    </source>
</evidence>
<organism evidence="2 3">
    <name type="scientific">Liparis tanakae</name>
    <name type="common">Tanaka's snailfish</name>
    <dbReference type="NCBI Taxonomy" id="230148"/>
    <lineage>
        <taxon>Eukaryota</taxon>
        <taxon>Metazoa</taxon>
        <taxon>Chordata</taxon>
        <taxon>Craniata</taxon>
        <taxon>Vertebrata</taxon>
        <taxon>Euteleostomi</taxon>
        <taxon>Actinopterygii</taxon>
        <taxon>Neopterygii</taxon>
        <taxon>Teleostei</taxon>
        <taxon>Neoteleostei</taxon>
        <taxon>Acanthomorphata</taxon>
        <taxon>Eupercaria</taxon>
        <taxon>Perciformes</taxon>
        <taxon>Cottioidei</taxon>
        <taxon>Cottales</taxon>
        <taxon>Liparidae</taxon>
        <taxon>Liparis</taxon>
    </lineage>
</organism>
<evidence type="ECO:0008006" key="4">
    <source>
        <dbReference type="Google" id="ProtNLM"/>
    </source>
</evidence>
<dbReference type="EMBL" id="SRLO01001224">
    <property type="protein sequence ID" value="TNN40038.1"/>
    <property type="molecule type" value="Genomic_DNA"/>
</dbReference>